<dbReference type="RefSeq" id="WP_130451714.1">
    <property type="nucleotide sequence ID" value="NZ_SHLA01000001.1"/>
</dbReference>
<dbReference type="EMBL" id="SHLA01000001">
    <property type="protein sequence ID" value="RZU63316.1"/>
    <property type="molecule type" value="Genomic_DNA"/>
</dbReference>
<reference evidence="1 2" key="1">
    <citation type="submission" date="2019-02" db="EMBL/GenBank/DDBJ databases">
        <title>Sequencing the genomes of 1000 actinobacteria strains.</title>
        <authorList>
            <person name="Klenk H.-P."/>
        </authorList>
    </citation>
    <scope>NUCLEOTIDE SEQUENCE [LARGE SCALE GENOMIC DNA]</scope>
    <source>
        <strain evidence="1 2">DSM 17364</strain>
    </source>
</reference>
<dbReference type="InterPro" id="IPR006280">
    <property type="entry name" value="SoxG_het"/>
</dbReference>
<organism evidence="1 2">
    <name type="scientific">Zhihengliuella halotolerans</name>
    <dbReference type="NCBI Taxonomy" id="370736"/>
    <lineage>
        <taxon>Bacteria</taxon>
        <taxon>Bacillati</taxon>
        <taxon>Actinomycetota</taxon>
        <taxon>Actinomycetes</taxon>
        <taxon>Micrococcales</taxon>
        <taxon>Micrococcaceae</taxon>
        <taxon>Zhihengliuella</taxon>
    </lineage>
</organism>
<accession>A0A4V2GA90</accession>
<dbReference type="InterPro" id="IPR007375">
    <property type="entry name" value="SoxG"/>
</dbReference>
<dbReference type="AlphaFoldDB" id="A0A4V2GA90"/>
<dbReference type="SUPFAM" id="SSF103025">
    <property type="entry name" value="Folate-binding domain"/>
    <property type="match status" value="1"/>
</dbReference>
<dbReference type="Pfam" id="PF04268">
    <property type="entry name" value="SoxG"/>
    <property type="match status" value="1"/>
</dbReference>
<gene>
    <name evidence="1" type="ORF">EV380_2932</name>
</gene>
<keyword evidence="2" id="KW-1185">Reference proteome</keyword>
<dbReference type="Gene3D" id="3.30.1360.120">
    <property type="entry name" value="Probable tRNA modification gtpase trme, domain 1"/>
    <property type="match status" value="1"/>
</dbReference>
<dbReference type="InterPro" id="IPR027266">
    <property type="entry name" value="TrmE/GcvT-like"/>
</dbReference>
<name>A0A4V2GA90_9MICC</name>
<dbReference type="NCBIfam" id="TIGR01375">
    <property type="entry name" value="soxG"/>
    <property type="match status" value="1"/>
</dbReference>
<dbReference type="GO" id="GO:0008115">
    <property type="term" value="F:sarcosine oxidase activity"/>
    <property type="evidence" value="ECO:0007669"/>
    <property type="project" value="InterPro"/>
</dbReference>
<proteinExistence type="predicted"/>
<dbReference type="Gene3D" id="3.30.70.1520">
    <property type="entry name" value="Heterotetrameric sarcosine oxidase"/>
    <property type="match status" value="1"/>
</dbReference>
<sequence length="222" mass="23251">MAETVTIDSVGPEGRAPADVATLNTLRVSPAGHLAAAMAAAAVEGERSVALKEIPFTVQLGVRAEPGSASAQALEAVFGVDLPTRHGQVAGDASALHLIWLAPDEFLAVDVSRQQGAGEADEAAAALEGLPGQVIDLSANRTILELSGASARKVLEKGCHADLHPRAFAVGAAIVTQLGPVPIILHRTGESEFRLYPRSSFADYQVRWLLDAMEEFASDEVR</sequence>
<dbReference type="OrthoDB" id="9814782at2"/>
<protein>
    <submittedName>
        <fullName evidence="1">Sarcosine oxidase subunit gamma</fullName>
    </submittedName>
</protein>
<dbReference type="GO" id="GO:1901053">
    <property type="term" value="P:sarcosine catabolic process"/>
    <property type="evidence" value="ECO:0007669"/>
    <property type="project" value="InterPro"/>
</dbReference>
<comment type="caution">
    <text evidence="1">The sequence shown here is derived from an EMBL/GenBank/DDBJ whole genome shotgun (WGS) entry which is preliminary data.</text>
</comment>
<dbReference type="Proteomes" id="UP000292685">
    <property type="component" value="Unassembled WGS sequence"/>
</dbReference>
<evidence type="ECO:0000313" key="2">
    <source>
        <dbReference type="Proteomes" id="UP000292685"/>
    </source>
</evidence>
<evidence type="ECO:0000313" key="1">
    <source>
        <dbReference type="EMBL" id="RZU63316.1"/>
    </source>
</evidence>